<dbReference type="RefSeq" id="WP_118887142.1">
    <property type="nucleotide sequence ID" value="NZ_CP032100.1"/>
</dbReference>
<feature type="compositionally biased region" description="Low complexity" evidence="1">
    <location>
        <begin position="18"/>
        <end position="32"/>
    </location>
</feature>
<proteinExistence type="predicted"/>
<organism evidence="2 3">
    <name type="scientific">Arcobacter suis CECT 7833</name>
    <dbReference type="NCBI Taxonomy" id="663365"/>
    <lineage>
        <taxon>Bacteria</taxon>
        <taxon>Pseudomonadati</taxon>
        <taxon>Campylobacterota</taxon>
        <taxon>Epsilonproteobacteria</taxon>
        <taxon>Campylobacterales</taxon>
        <taxon>Arcobacteraceae</taxon>
        <taxon>Arcobacter</taxon>
    </lineage>
</organism>
<dbReference type="AlphaFoldDB" id="A0AAD0WR86"/>
<dbReference type="EMBL" id="CP032100">
    <property type="protein sequence ID" value="AXX90556.1"/>
    <property type="molecule type" value="Genomic_DNA"/>
</dbReference>
<dbReference type="Proteomes" id="UP000263040">
    <property type="component" value="Chromosome"/>
</dbReference>
<feature type="region of interest" description="Disordered" evidence="1">
    <location>
        <begin position="18"/>
        <end position="40"/>
    </location>
</feature>
<name>A0AAD0WR86_9BACT</name>
<evidence type="ECO:0000313" key="3">
    <source>
        <dbReference type="Proteomes" id="UP000263040"/>
    </source>
</evidence>
<sequence length="251" mass="29100">MKIINNQNLSYSYGINSTSSAQQTNSTNTTNSFDSYLSTSSEESTNKQVSTSINFLEKYNAFDFLSNVDKIQFKEILSDNYIDSFEINNLSYEQIEKLEKLVKPNLSKEEVNQMPIIGMDNAINYIFSTVNITSDKTFNEALSNTYKQIDNEFDRMNFSLEINTNLNQLKNNEDLIARFYSNVISKYYDETKNINIDSNQFLLNITNIHKNAINDEGKSSELKVQHQKTLNYYNLLQDNFTKLTTTKSQYF</sequence>
<dbReference type="KEGG" id="asui:ASUIS_2119"/>
<protein>
    <submittedName>
        <fullName evidence="2">Uncharacterized protein</fullName>
    </submittedName>
</protein>
<keyword evidence="3" id="KW-1185">Reference proteome</keyword>
<reference evidence="2 3" key="1">
    <citation type="submission" date="2018-08" db="EMBL/GenBank/DDBJ databases">
        <title>Complete genome of the Arcobacter suis type strain LMG 26152.</title>
        <authorList>
            <person name="Miller W.G."/>
            <person name="Yee E."/>
            <person name="Bono J.L."/>
        </authorList>
    </citation>
    <scope>NUCLEOTIDE SEQUENCE [LARGE SCALE GENOMIC DNA]</scope>
    <source>
        <strain evidence="2 3">CECT 7833</strain>
    </source>
</reference>
<evidence type="ECO:0000256" key="1">
    <source>
        <dbReference type="SAM" id="MobiDB-lite"/>
    </source>
</evidence>
<evidence type="ECO:0000313" key="2">
    <source>
        <dbReference type="EMBL" id="AXX90556.1"/>
    </source>
</evidence>
<accession>A0AAD0WR86</accession>
<gene>
    <name evidence="2" type="ORF">ASUIS_2119</name>
</gene>